<feature type="compositionally biased region" description="Basic and acidic residues" evidence="1">
    <location>
        <begin position="156"/>
        <end position="170"/>
    </location>
</feature>
<keyword evidence="4" id="KW-1185">Reference proteome</keyword>
<proteinExistence type="predicted"/>
<feature type="chain" id="PRO_5040322551" evidence="2">
    <location>
        <begin position="20"/>
        <end position="392"/>
    </location>
</feature>
<dbReference type="OrthoDB" id="8192083at2759"/>
<feature type="compositionally biased region" description="Acidic residues" evidence="1">
    <location>
        <begin position="136"/>
        <end position="147"/>
    </location>
</feature>
<dbReference type="EMBL" id="OU900097">
    <property type="protein sequence ID" value="CAG9861566.1"/>
    <property type="molecule type" value="Genomic_DNA"/>
</dbReference>
<evidence type="ECO:0000313" key="3">
    <source>
        <dbReference type="EMBL" id="CAG9861566.1"/>
    </source>
</evidence>
<feature type="compositionally biased region" description="Acidic residues" evidence="1">
    <location>
        <begin position="224"/>
        <end position="234"/>
    </location>
</feature>
<feature type="region of interest" description="Disordered" evidence="1">
    <location>
        <begin position="208"/>
        <end position="247"/>
    </location>
</feature>
<feature type="region of interest" description="Disordered" evidence="1">
    <location>
        <begin position="290"/>
        <end position="341"/>
    </location>
</feature>
<feature type="region of interest" description="Disordered" evidence="1">
    <location>
        <begin position="110"/>
        <end position="196"/>
    </location>
</feature>
<evidence type="ECO:0000313" key="4">
    <source>
        <dbReference type="Proteomes" id="UP001153712"/>
    </source>
</evidence>
<dbReference type="Proteomes" id="UP001153712">
    <property type="component" value="Chromosome 4"/>
</dbReference>
<reference evidence="3" key="1">
    <citation type="submission" date="2022-01" db="EMBL/GenBank/DDBJ databases">
        <authorList>
            <person name="King R."/>
        </authorList>
    </citation>
    <scope>NUCLEOTIDE SEQUENCE</scope>
</reference>
<evidence type="ECO:0000256" key="1">
    <source>
        <dbReference type="SAM" id="MobiDB-lite"/>
    </source>
</evidence>
<accession>A0A9N9TNI9</accession>
<feature type="compositionally biased region" description="Gly residues" evidence="1">
    <location>
        <begin position="110"/>
        <end position="123"/>
    </location>
</feature>
<keyword evidence="2" id="KW-0732">Signal</keyword>
<name>A0A9N9TNI9_PHYSR</name>
<feature type="signal peptide" evidence="2">
    <location>
        <begin position="1"/>
        <end position="19"/>
    </location>
</feature>
<dbReference type="AlphaFoldDB" id="A0A9N9TNI9"/>
<sequence>MKCYGSLVCFLSVFVFVSAAPFLTGGGLQLSGNAGGNNQNAAGGGGLGGLTNILSQVDLPGLLRGINSFVKLVGVFCPPCSQILDNVIQNVTSTAFRVFGRAILQGGGLGGGGASSGGGGGDAGNSVSVVLPTFPPDEDDYDDEETSETPSSQVESSEKIQLDLRAKNDTESATTSGEEAPFLVRNSTSTNKEDSNVIVRRHARVAREVAAEDQVGAESAPQPDELDDLEEDDQDRNKRFLPFGGGDGHSGGSGNFLFDIIRNTADRAARMVGTVYRMVAGTQHFGWGASSTEAPPSSDHLAAQSSPAVQLVAGSGATEESDEKANSPEGGSIEADAKSADHYSEGIPGPITRLLVIANRGVANLVQDLILRLAQTSERLVNFKARLITSLI</sequence>
<organism evidence="3 4">
    <name type="scientific">Phyllotreta striolata</name>
    <name type="common">Striped flea beetle</name>
    <name type="synonym">Crioceris striolata</name>
    <dbReference type="NCBI Taxonomy" id="444603"/>
    <lineage>
        <taxon>Eukaryota</taxon>
        <taxon>Metazoa</taxon>
        <taxon>Ecdysozoa</taxon>
        <taxon>Arthropoda</taxon>
        <taxon>Hexapoda</taxon>
        <taxon>Insecta</taxon>
        <taxon>Pterygota</taxon>
        <taxon>Neoptera</taxon>
        <taxon>Endopterygota</taxon>
        <taxon>Coleoptera</taxon>
        <taxon>Polyphaga</taxon>
        <taxon>Cucujiformia</taxon>
        <taxon>Chrysomeloidea</taxon>
        <taxon>Chrysomelidae</taxon>
        <taxon>Galerucinae</taxon>
        <taxon>Alticini</taxon>
        <taxon>Phyllotreta</taxon>
    </lineage>
</organism>
<evidence type="ECO:0000256" key="2">
    <source>
        <dbReference type="SAM" id="SignalP"/>
    </source>
</evidence>
<gene>
    <name evidence="3" type="ORF">PHYEVI_LOCUS7901</name>
</gene>
<protein>
    <submittedName>
        <fullName evidence="3">Uncharacterized protein</fullName>
    </submittedName>
</protein>